<reference evidence="3 4" key="1">
    <citation type="submission" date="2017-11" db="EMBL/GenBank/DDBJ databases">
        <title>The genome of Rhizophagus clarus HR1 reveals common genetic basis of auxotrophy among arbuscular mycorrhizal fungi.</title>
        <authorList>
            <person name="Kobayashi Y."/>
        </authorList>
    </citation>
    <scope>NUCLEOTIDE SEQUENCE [LARGE SCALE GENOMIC DNA]</scope>
    <source>
        <strain evidence="3 4">HR1</strain>
    </source>
</reference>
<protein>
    <recommendedName>
        <fullName evidence="2">Protein kinase domain-containing protein</fullName>
    </recommendedName>
</protein>
<name>A0A2Z6S907_9GLOM</name>
<dbReference type="Proteomes" id="UP000247702">
    <property type="component" value="Unassembled WGS sequence"/>
</dbReference>
<dbReference type="PROSITE" id="PS50011">
    <property type="entry name" value="PROTEIN_KINASE_DOM"/>
    <property type="match status" value="1"/>
</dbReference>
<dbReference type="GO" id="GO:0004674">
    <property type="term" value="F:protein serine/threonine kinase activity"/>
    <property type="evidence" value="ECO:0007669"/>
    <property type="project" value="TreeGrafter"/>
</dbReference>
<feature type="compositionally biased region" description="Low complexity" evidence="1">
    <location>
        <begin position="445"/>
        <end position="463"/>
    </location>
</feature>
<proteinExistence type="predicted"/>
<evidence type="ECO:0000313" key="4">
    <source>
        <dbReference type="Proteomes" id="UP000247702"/>
    </source>
</evidence>
<gene>
    <name evidence="3" type="ORF">RclHR1_00090037</name>
</gene>
<dbReference type="AlphaFoldDB" id="A0A2Z6S907"/>
<organism evidence="3 4">
    <name type="scientific">Rhizophagus clarus</name>
    <dbReference type="NCBI Taxonomy" id="94130"/>
    <lineage>
        <taxon>Eukaryota</taxon>
        <taxon>Fungi</taxon>
        <taxon>Fungi incertae sedis</taxon>
        <taxon>Mucoromycota</taxon>
        <taxon>Glomeromycotina</taxon>
        <taxon>Glomeromycetes</taxon>
        <taxon>Glomerales</taxon>
        <taxon>Glomeraceae</taxon>
        <taxon>Rhizophagus</taxon>
    </lineage>
</organism>
<evidence type="ECO:0000259" key="2">
    <source>
        <dbReference type="PROSITE" id="PS50011"/>
    </source>
</evidence>
<dbReference type="InterPro" id="IPR051681">
    <property type="entry name" value="Ser/Thr_Kinases-Pseudokinases"/>
</dbReference>
<sequence length="485" mass="55651">MNQNTNASEPDSKTKARDLWVKNTHSQYQLNVTITPLEGTNETGKKIILMEDLEKRKEVYGICGECNEPGTGRRWCQPCNTRRFKENFKNWTSGNKDLDELIQHSQINALHRKGVLEWIPYEKFKNITYITRGGFGKIYSADWPEGSIRFWDIENQKWDKCPNVKVALKCLDNSSNLSREFLNEIKSHLQIYVFDIIQCYGITQDPITKDYMMVLLYCTNGNLRDHLINGSISLNCNKKIEHLTEIASGLLNIHSAGRVHKDFHSGNILYGSFGHPHISDLGMCQPANIDNESNNEGSYGVLPYMAPEVLRGHPYEKASDIYSFGIVMNELMSEEIPYSNEPHDHTLAIKVCKGYRPKISEDTPKLIADLINKCWDTNPENRPTGKELYQTLKKWKIEMYDNNSEIKSQIKKCKRNKLKNKPTRSQSHPQAIYTSRHINFKNILDPINSTNSSSHSDDTPSSSSNLISECFDCQLSELDLNQEDE</sequence>
<accession>A0A2Z6S907</accession>
<dbReference type="PANTHER" id="PTHR44329">
    <property type="entry name" value="SERINE/THREONINE-PROTEIN KINASE TNNI3K-RELATED"/>
    <property type="match status" value="1"/>
</dbReference>
<keyword evidence="4" id="KW-1185">Reference proteome</keyword>
<dbReference type="PANTHER" id="PTHR44329:SF289">
    <property type="entry name" value="SERINE_THREONINE-PROTEIN KINASE VIK"/>
    <property type="match status" value="1"/>
</dbReference>
<dbReference type="InterPro" id="IPR011009">
    <property type="entry name" value="Kinase-like_dom_sf"/>
</dbReference>
<comment type="caution">
    <text evidence="3">The sequence shown here is derived from an EMBL/GenBank/DDBJ whole genome shotgun (WGS) entry which is preliminary data.</text>
</comment>
<evidence type="ECO:0000313" key="3">
    <source>
        <dbReference type="EMBL" id="GBC09603.1"/>
    </source>
</evidence>
<dbReference type="InterPro" id="IPR001245">
    <property type="entry name" value="Ser-Thr/Tyr_kinase_cat_dom"/>
</dbReference>
<dbReference type="SUPFAM" id="SSF56112">
    <property type="entry name" value="Protein kinase-like (PK-like)"/>
    <property type="match status" value="1"/>
</dbReference>
<feature type="domain" description="Protein kinase" evidence="2">
    <location>
        <begin position="124"/>
        <end position="396"/>
    </location>
</feature>
<dbReference type="EMBL" id="BEXD01004314">
    <property type="protein sequence ID" value="GBC09603.1"/>
    <property type="molecule type" value="Genomic_DNA"/>
</dbReference>
<dbReference type="Gene3D" id="1.10.510.10">
    <property type="entry name" value="Transferase(Phosphotransferase) domain 1"/>
    <property type="match status" value="1"/>
</dbReference>
<evidence type="ECO:0000256" key="1">
    <source>
        <dbReference type="SAM" id="MobiDB-lite"/>
    </source>
</evidence>
<feature type="region of interest" description="Disordered" evidence="1">
    <location>
        <begin position="444"/>
        <end position="463"/>
    </location>
</feature>
<dbReference type="GO" id="GO:0005524">
    <property type="term" value="F:ATP binding"/>
    <property type="evidence" value="ECO:0007669"/>
    <property type="project" value="InterPro"/>
</dbReference>
<dbReference type="Pfam" id="PF07714">
    <property type="entry name" value="PK_Tyr_Ser-Thr"/>
    <property type="match status" value="1"/>
</dbReference>
<dbReference type="InterPro" id="IPR000719">
    <property type="entry name" value="Prot_kinase_dom"/>
</dbReference>